<feature type="transmembrane region" description="Helical" evidence="1">
    <location>
        <begin position="87"/>
        <end position="109"/>
    </location>
</feature>
<protein>
    <submittedName>
        <fullName evidence="2">Uncharacterized protein</fullName>
    </submittedName>
</protein>
<keyword evidence="1" id="KW-0472">Membrane</keyword>
<evidence type="ECO:0000313" key="2">
    <source>
        <dbReference type="EMBL" id="CAD9436982.1"/>
    </source>
</evidence>
<dbReference type="EMBL" id="HBGT01026493">
    <property type="protein sequence ID" value="CAD9436982.1"/>
    <property type="molecule type" value="Transcribed_RNA"/>
</dbReference>
<evidence type="ECO:0000256" key="1">
    <source>
        <dbReference type="SAM" id="Phobius"/>
    </source>
</evidence>
<organism evidence="2">
    <name type="scientific">Florenciella parvula</name>
    <dbReference type="NCBI Taxonomy" id="236787"/>
    <lineage>
        <taxon>Eukaryota</taxon>
        <taxon>Sar</taxon>
        <taxon>Stramenopiles</taxon>
        <taxon>Ochrophyta</taxon>
        <taxon>Dictyochophyceae</taxon>
        <taxon>Florenciellales</taxon>
        <taxon>Florenciella</taxon>
    </lineage>
</organism>
<proteinExistence type="predicted"/>
<accession>A0A7S2CXD3</accession>
<keyword evidence="1" id="KW-0812">Transmembrane</keyword>
<dbReference type="AlphaFoldDB" id="A0A7S2CXD3"/>
<name>A0A7S2CXD3_9STRA</name>
<gene>
    <name evidence="2" type="ORF">FPAR1323_LOCUS13769</name>
</gene>
<sequence length="172" mass="18480">MVFQTSVALHQTGATAADSQDVTLTVPSIDIGSVVVVDKVQIEDATETTQVAEASVSDIQTPEFGLGDESKKTTVEQVEDDIEYTSIVVGGVAMVTAFFGGVFGGGAFLKRGNMVIRHLDALEAKERRLAEGGYRHPEMQPGDEDIDAVLGRIETTRALWRQAQAKREVEGV</sequence>
<reference evidence="2" key="1">
    <citation type="submission" date="2021-01" db="EMBL/GenBank/DDBJ databases">
        <authorList>
            <person name="Corre E."/>
            <person name="Pelletier E."/>
            <person name="Niang G."/>
            <person name="Scheremetjew M."/>
            <person name="Finn R."/>
            <person name="Kale V."/>
            <person name="Holt S."/>
            <person name="Cochrane G."/>
            <person name="Meng A."/>
            <person name="Brown T."/>
            <person name="Cohen L."/>
        </authorList>
    </citation>
    <scope>NUCLEOTIDE SEQUENCE</scope>
    <source>
        <strain evidence="2">RCC1693</strain>
    </source>
</reference>
<keyword evidence="1" id="KW-1133">Transmembrane helix</keyword>